<dbReference type="Proteomes" id="UP000887458">
    <property type="component" value="Unassembled WGS sequence"/>
</dbReference>
<reference evidence="2 3" key="1">
    <citation type="journal article" date="2018" name="J. Allergy Clin. Immunol.">
        <title>High-quality assembly of Dermatophagoides pteronyssinus genome and transcriptome reveals a wide range of novel allergens.</title>
        <authorList>
            <person name="Liu X.Y."/>
            <person name="Yang K.Y."/>
            <person name="Wang M.Q."/>
            <person name="Kwok J.S."/>
            <person name="Zeng X."/>
            <person name="Yang Z."/>
            <person name="Xiao X.J."/>
            <person name="Lau C.P."/>
            <person name="Li Y."/>
            <person name="Huang Z.M."/>
            <person name="Ba J.G."/>
            <person name="Yim A.K."/>
            <person name="Ouyang C.Y."/>
            <person name="Ngai S.M."/>
            <person name="Chan T.F."/>
            <person name="Leung E.L."/>
            <person name="Liu L."/>
            <person name="Liu Z.G."/>
            <person name="Tsui S.K."/>
        </authorList>
    </citation>
    <scope>NUCLEOTIDE SEQUENCE [LARGE SCALE GENOMIC DNA]</scope>
    <source>
        <strain evidence="2">Derp</strain>
    </source>
</reference>
<feature type="compositionally biased region" description="Basic residues" evidence="1">
    <location>
        <begin position="1"/>
        <end position="29"/>
    </location>
</feature>
<keyword evidence="3" id="KW-1185">Reference proteome</keyword>
<comment type="caution">
    <text evidence="2">The sequence shown here is derived from an EMBL/GenBank/DDBJ whole genome shotgun (WGS) entry which is preliminary data.</text>
</comment>
<gene>
    <name evidence="2" type="ORF">DERP_001139</name>
</gene>
<evidence type="ECO:0000313" key="2">
    <source>
        <dbReference type="EMBL" id="KAH9420708.1"/>
    </source>
</evidence>
<accession>A0ABQ8JE42</accession>
<sequence>MSRRRNRKDKKQQRKTTKKSRYTKKRQYDRKKDYDYQYEYDDTDGDYDTEETSNYYYDYDYDENCDDLLLPTIKIAPEDYEHIFSRKRNQPSMPPIDSSMPTVLIAPSDYDHIYSRGQKVKTYYQSKQDEDLGMDLPSDAPTILIAPSDYEHIFNAAKDNADSYKQPYRQTKLNDKAARMYKSLPPFKIKSVKKWPKKIPKKKLAKRRYICQMKKNRINKILKEKISLNLQF</sequence>
<feature type="non-terminal residue" evidence="2">
    <location>
        <position position="232"/>
    </location>
</feature>
<feature type="compositionally biased region" description="Acidic residues" evidence="1">
    <location>
        <begin position="36"/>
        <end position="49"/>
    </location>
</feature>
<name>A0ABQ8JE42_DERPT</name>
<proteinExistence type="predicted"/>
<evidence type="ECO:0000256" key="1">
    <source>
        <dbReference type="SAM" id="MobiDB-lite"/>
    </source>
</evidence>
<evidence type="ECO:0000313" key="3">
    <source>
        <dbReference type="Proteomes" id="UP000887458"/>
    </source>
</evidence>
<reference evidence="2 3" key="2">
    <citation type="journal article" date="2022" name="Mol. Biol. Evol.">
        <title>Comparative Genomics Reveals Insights into the Divergent Evolution of Astigmatic Mites and Household Pest Adaptations.</title>
        <authorList>
            <person name="Xiong Q."/>
            <person name="Wan A.T."/>
            <person name="Liu X."/>
            <person name="Fung C.S."/>
            <person name="Xiao X."/>
            <person name="Malainual N."/>
            <person name="Hou J."/>
            <person name="Wang L."/>
            <person name="Wang M."/>
            <person name="Yang K.Y."/>
            <person name="Cui Y."/>
            <person name="Leung E.L."/>
            <person name="Nong W."/>
            <person name="Shin S.K."/>
            <person name="Au S.W."/>
            <person name="Jeong K.Y."/>
            <person name="Chew F.T."/>
            <person name="Hui J.H."/>
            <person name="Leung T.F."/>
            <person name="Tungtrongchitr A."/>
            <person name="Zhong N."/>
            <person name="Liu Z."/>
            <person name="Tsui S.K."/>
        </authorList>
    </citation>
    <scope>NUCLEOTIDE SEQUENCE [LARGE SCALE GENOMIC DNA]</scope>
    <source>
        <strain evidence="2">Derp</strain>
    </source>
</reference>
<protein>
    <submittedName>
        <fullName evidence="2">Uncharacterized protein</fullName>
    </submittedName>
</protein>
<dbReference type="EMBL" id="NJHN03000047">
    <property type="protein sequence ID" value="KAH9420708.1"/>
    <property type="molecule type" value="Genomic_DNA"/>
</dbReference>
<feature type="region of interest" description="Disordered" evidence="1">
    <location>
        <begin position="1"/>
        <end position="49"/>
    </location>
</feature>
<organism evidence="2 3">
    <name type="scientific">Dermatophagoides pteronyssinus</name>
    <name type="common">European house dust mite</name>
    <dbReference type="NCBI Taxonomy" id="6956"/>
    <lineage>
        <taxon>Eukaryota</taxon>
        <taxon>Metazoa</taxon>
        <taxon>Ecdysozoa</taxon>
        <taxon>Arthropoda</taxon>
        <taxon>Chelicerata</taxon>
        <taxon>Arachnida</taxon>
        <taxon>Acari</taxon>
        <taxon>Acariformes</taxon>
        <taxon>Sarcoptiformes</taxon>
        <taxon>Astigmata</taxon>
        <taxon>Psoroptidia</taxon>
        <taxon>Analgoidea</taxon>
        <taxon>Pyroglyphidae</taxon>
        <taxon>Dermatophagoidinae</taxon>
        <taxon>Dermatophagoides</taxon>
    </lineage>
</organism>